<organism evidence="1 2">
    <name type="scientific">Bacteroides uniformis str. 3978 T3 ii</name>
    <dbReference type="NCBI Taxonomy" id="1339349"/>
    <lineage>
        <taxon>Bacteria</taxon>
        <taxon>Pseudomonadati</taxon>
        <taxon>Bacteroidota</taxon>
        <taxon>Bacteroidia</taxon>
        <taxon>Bacteroidales</taxon>
        <taxon>Bacteroidaceae</taxon>
        <taxon>Bacteroides</taxon>
    </lineage>
</organism>
<dbReference type="Gene3D" id="1.10.10.10">
    <property type="entry name" value="Winged helix-like DNA-binding domain superfamily/Winged helix DNA-binding domain"/>
    <property type="match status" value="1"/>
</dbReference>
<dbReference type="GO" id="GO:0003677">
    <property type="term" value="F:DNA binding"/>
    <property type="evidence" value="ECO:0007669"/>
    <property type="project" value="InterPro"/>
</dbReference>
<name>A0A078RZB0_BACUN</name>
<dbReference type="AlphaFoldDB" id="A0A078RZB0"/>
<sequence>MKTKKTVTPFNMQEIARALREMISEDSPNASEALLSGTREAVFREIFIFHYPSFLEKLYQSIPEVDKDEELICMLVALGQSVKEIAELIYFSPERVELLCASVCRKMNVTEVREMEMLMKKLLS</sequence>
<dbReference type="PATRIC" id="fig|1339349.3.peg.4118"/>
<accession>A0A078RZB0</accession>
<dbReference type="InterPro" id="IPR016032">
    <property type="entry name" value="Sig_transdc_resp-reg_C-effctor"/>
</dbReference>
<protein>
    <submittedName>
        <fullName evidence="1">Bacterial regulatory s, luxR family protein</fullName>
    </submittedName>
</protein>
<dbReference type="EMBL" id="JNHN01000184">
    <property type="protein sequence ID" value="KDS48136.1"/>
    <property type="molecule type" value="Genomic_DNA"/>
</dbReference>
<evidence type="ECO:0000313" key="2">
    <source>
        <dbReference type="Proteomes" id="UP000028013"/>
    </source>
</evidence>
<gene>
    <name evidence="1" type="ORF">M094_3069</name>
</gene>
<dbReference type="RefSeq" id="WP_005825238.1">
    <property type="nucleotide sequence ID" value="NZ_JNHN01000184.1"/>
</dbReference>
<dbReference type="GeneID" id="99750272"/>
<reference evidence="1 2" key="1">
    <citation type="submission" date="2014-04" db="EMBL/GenBank/DDBJ databases">
        <authorList>
            <person name="Sears C."/>
            <person name="Carroll K."/>
            <person name="Sack B.R."/>
            <person name="Qadri F."/>
            <person name="Myers L.L."/>
            <person name="Chung G.-T."/>
            <person name="Escheverria P."/>
            <person name="Fraser C.M."/>
            <person name="Sadzewicz L."/>
            <person name="Shefchek K.A."/>
            <person name="Tallon L."/>
            <person name="Das S.P."/>
            <person name="Daugherty S."/>
            <person name="Mongodin E.F."/>
        </authorList>
    </citation>
    <scope>NUCLEOTIDE SEQUENCE [LARGE SCALE GENOMIC DNA]</scope>
    <source>
        <strain evidence="1 2">3978 T3 ii</strain>
    </source>
</reference>
<dbReference type="GO" id="GO:0006355">
    <property type="term" value="P:regulation of DNA-templated transcription"/>
    <property type="evidence" value="ECO:0007669"/>
    <property type="project" value="InterPro"/>
</dbReference>
<dbReference type="Proteomes" id="UP000028013">
    <property type="component" value="Unassembled WGS sequence"/>
</dbReference>
<proteinExistence type="predicted"/>
<evidence type="ECO:0000313" key="1">
    <source>
        <dbReference type="EMBL" id="KDS48136.1"/>
    </source>
</evidence>
<comment type="caution">
    <text evidence="1">The sequence shown here is derived from an EMBL/GenBank/DDBJ whole genome shotgun (WGS) entry which is preliminary data.</text>
</comment>
<dbReference type="InterPro" id="IPR036388">
    <property type="entry name" value="WH-like_DNA-bd_sf"/>
</dbReference>
<dbReference type="SUPFAM" id="SSF46894">
    <property type="entry name" value="C-terminal effector domain of the bipartite response regulators"/>
    <property type="match status" value="1"/>
</dbReference>